<evidence type="ECO:0000256" key="3">
    <source>
        <dbReference type="SAM" id="MobiDB-lite"/>
    </source>
</evidence>
<comment type="similarity">
    <text evidence="1">Belongs to the remorin family.</text>
</comment>
<protein>
    <recommendedName>
        <fullName evidence="4">Remorin C-terminal domain-containing protein</fullName>
    </recommendedName>
</protein>
<feature type="region of interest" description="Disordered" evidence="3">
    <location>
        <begin position="282"/>
        <end position="306"/>
    </location>
</feature>
<feature type="compositionally biased region" description="Polar residues" evidence="3">
    <location>
        <begin position="282"/>
        <end position="291"/>
    </location>
</feature>
<dbReference type="InterPro" id="IPR005516">
    <property type="entry name" value="Remorin_C"/>
</dbReference>
<feature type="region of interest" description="Disordered" evidence="3">
    <location>
        <begin position="39"/>
        <end position="185"/>
    </location>
</feature>
<dbReference type="Pfam" id="PF03763">
    <property type="entry name" value="Remorin_C"/>
    <property type="match status" value="1"/>
</dbReference>
<dbReference type="AlphaFoldDB" id="A0AAV7ER14"/>
<feature type="region of interest" description="Disordered" evidence="3">
    <location>
        <begin position="403"/>
        <end position="440"/>
    </location>
</feature>
<evidence type="ECO:0000313" key="5">
    <source>
        <dbReference type="EMBL" id="KAG9451034.1"/>
    </source>
</evidence>
<evidence type="ECO:0000259" key="4">
    <source>
        <dbReference type="Pfam" id="PF03763"/>
    </source>
</evidence>
<dbReference type="PANTHER" id="PTHR31471:SF13">
    <property type="entry name" value="REMORIN FAMILY PROTEIN"/>
    <property type="match status" value="1"/>
</dbReference>
<proteinExistence type="inferred from homology"/>
<accession>A0AAV7ER14</accession>
<evidence type="ECO:0000256" key="2">
    <source>
        <dbReference type="SAM" id="Coils"/>
    </source>
</evidence>
<comment type="caution">
    <text evidence="5">The sequence shown here is derived from an EMBL/GenBank/DDBJ whole genome shotgun (WGS) entry which is preliminary data.</text>
</comment>
<feature type="compositionally biased region" description="Polar residues" evidence="3">
    <location>
        <begin position="205"/>
        <end position="219"/>
    </location>
</feature>
<reference evidence="5 6" key="1">
    <citation type="submission" date="2021-07" db="EMBL/GenBank/DDBJ databases">
        <title>The Aristolochia fimbriata genome: insights into angiosperm evolution, floral development and chemical biosynthesis.</title>
        <authorList>
            <person name="Jiao Y."/>
        </authorList>
    </citation>
    <scope>NUCLEOTIDE SEQUENCE [LARGE SCALE GENOMIC DNA]</scope>
    <source>
        <strain evidence="5">IBCAS-2021</strain>
        <tissue evidence="5">Leaf</tissue>
    </source>
</reference>
<feature type="compositionally biased region" description="Basic and acidic residues" evidence="3">
    <location>
        <begin position="92"/>
        <end position="124"/>
    </location>
</feature>
<keyword evidence="6" id="KW-1185">Reference proteome</keyword>
<feature type="domain" description="Remorin C-terminal" evidence="4">
    <location>
        <begin position="496"/>
        <end position="582"/>
    </location>
</feature>
<sequence length="590" mass="63845">MGGLRPPVGSIKGSKSLSAKGGSESLSPCAIAVNAKNPRMRGFSGIPDQKASRSGFRARDDSPDSVIFPQGSTFSLFSSASGSGGRCSFGSDVHDHESLVSDLSKHLAGRDLHDSCGPDLDPRRVSTHSNSNPIKNQEEGQEEDEEDTDSAKNTFSEALKECRNRRQRAESLPPKKHERRRTASVDLNGRAVDATISSPRFTVMKKTSGNSRKTGTFPSPGTPNYRGNGALQKGWSSERVALPANYSRRYANFAPLSFNNGKTLPSKWEDAEKWIFSPATVDGSNRSSMAAPSQRRPKSKSGPLGPPGYAYYAAASPLMMPVFDSGRVGNFMGNSPFSAGVLSMDSMAGRIRGGTRGEGGSHGGLAEPSIARSASVHGWSDLSTPASLPSSQDEKFDATRDAGTMISPAVSRRDMATQMSPEGSRHSSPKERPLDSPSPSLALPIAELQNHNALKLEVRDVQVDDCVTMTRWSKKHGSRKIDKSLSNIGEWRRKVAEARCSAWDVSETAKSISKFKREDAKITAWENLQKAKAEAEIRKLEVKLEKIRTSSMDKIMNKLRSAQRKAQEMRNSASASQAAQALSQHCAISM</sequence>
<feature type="compositionally biased region" description="Basic and acidic residues" evidence="3">
    <location>
        <begin position="158"/>
        <end position="175"/>
    </location>
</feature>
<evidence type="ECO:0000313" key="6">
    <source>
        <dbReference type="Proteomes" id="UP000825729"/>
    </source>
</evidence>
<feature type="compositionally biased region" description="Acidic residues" evidence="3">
    <location>
        <begin position="139"/>
        <end position="148"/>
    </location>
</feature>
<feature type="region of interest" description="Disordered" evidence="3">
    <location>
        <begin position="205"/>
        <end position="229"/>
    </location>
</feature>
<feature type="compositionally biased region" description="Basic and acidic residues" evidence="3">
    <location>
        <begin position="423"/>
        <end position="434"/>
    </location>
</feature>
<feature type="coiled-coil region" evidence="2">
    <location>
        <begin position="530"/>
        <end position="579"/>
    </location>
</feature>
<dbReference type="PANTHER" id="PTHR31471">
    <property type="entry name" value="OS02G0116800 PROTEIN"/>
    <property type="match status" value="1"/>
</dbReference>
<keyword evidence="2" id="KW-0175">Coiled coil</keyword>
<organism evidence="5 6">
    <name type="scientific">Aristolochia fimbriata</name>
    <name type="common">White veined hardy Dutchman's pipe vine</name>
    <dbReference type="NCBI Taxonomy" id="158543"/>
    <lineage>
        <taxon>Eukaryota</taxon>
        <taxon>Viridiplantae</taxon>
        <taxon>Streptophyta</taxon>
        <taxon>Embryophyta</taxon>
        <taxon>Tracheophyta</taxon>
        <taxon>Spermatophyta</taxon>
        <taxon>Magnoliopsida</taxon>
        <taxon>Magnoliidae</taxon>
        <taxon>Piperales</taxon>
        <taxon>Aristolochiaceae</taxon>
        <taxon>Aristolochia</taxon>
    </lineage>
</organism>
<gene>
    <name evidence="5" type="ORF">H6P81_010999</name>
</gene>
<feature type="compositionally biased region" description="Low complexity" evidence="3">
    <location>
        <begin position="71"/>
        <end position="81"/>
    </location>
</feature>
<feature type="compositionally biased region" description="Low complexity" evidence="3">
    <location>
        <begin position="9"/>
        <end position="25"/>
    </location>
</feature>
<evidence type="ECO:0000256" key="1">
    <source>
        <dbReference type="ARBA" id="ARBA00005711"/>
    </source>
</evidence>
<name>A0AAV7ER14_ARIFI</name>
<feature type="region of interest" description="Disordered" evidence="3">
    <location>
        <begin position="1"/>
        <end position="25"/>
    </location>
</feature>
<dbReference type="Proteomes" id="UP000825729">
    <property type="component" value="Unassembled WGS sequence"/>
</dbReference>
<dbReference type="EMBL" id="JAINDJ010000004">
    <property type="protein sequence ID" value="KAG9451034.1"/>
    <property type="molecule type" value="Genomic_DNA"/>
</dbReference>